<dbReference type="GO" id="GO:0009055">
    <property type="term" value="F:electron transfer activity"/>
    <property type="evidence" value="ECO:0007669"/>
    <property type="project" value="InterPro"/>
</dbReference>
<evidence type="ECO:0000259" key="1">
    <source>
        <dbReference type="Pfam" id="PF12724"/>
    </source>
</evidence>
<organism evidence="2 3">
    <name type="scientific">Enorma massiliensis</name>
    <dbReference type="NCBI Taxonomy" id="1472761"/>
    <lineage>
        <taxon>Bacteria</taxon>
        <taxon>Bacillati</taxon>
        <taxon>Actinomycetota</taxon>
        <taxon>Coriobacteriia</taxon>
        <taxon>Coriobacteriales</taxon>
        <taxon>Coriobacteriaceae</taxon>
        <taxon>Enorma</taxon>
    </lineage>
</organism>
<dbReference type="PROSITE" id="PS00201">
    <property type="entry name" value="FLAVODOXIN"/>
    <property type="match status" value="1"/>
</dbReference>
<dbReference type="SUPFAM" id="SSF52218">
    <property type="entry name" value="Flavoproteins"/>
    <property type="match status" value="1"/>
</dbReference>
<dbReference type="Gene3D" id="3.40.50.360">
    <property type="match status" value="1"/>
</dbReference>
<dbReference type="AlphaFoldDB" id="A0A1Y3U321"/>
<keyword evidence="3" id="KW-1185">Reference proteome</keyword>
<evidence type="ECO:0000313" key="3">
    <source>
        <dbReference type="Proteomes" id="UP000196560"/>
    </source>
</evidence>
<dbReference type="EMBL" id="NFHO01000007">
    <property type="protein sequence ID" value="OUN42565.1"/>
    <property type="molecule type" value="Genomic_DNA"/>
</dbReference>
<sequence>MSTAVVYCSQTGYTRTYARWLAESLGTEALPFERRDEAAASGADTLVFLSWFHAGGLKGAKWLRGLMDAQPGKRYVVVGVGAYPMPSEDWPQSDTDEAFERAFPRERYSALKHFYCQGGFDFDRLCTLDKLAMRAFFRMQAKAAETDPRIAFALESMKQGFDGTNRAYLQPVLDYLGA</sequence>
<dbReference type="InterPro" id="IPR029039">
    <property type="entry name" value="Flavoprotein-like_sf"/>
</dbReference>
<evidence type="ECO:0000313" key="2">
    <source>
        <dbReference type="EMBL" id="OUN42565.1"/>
    </source>
</evidence>
<dbReference type="InterPro" id="IPR026816">
    <property type="entry name" value="Flavodoxin_dom"/>
</dbReference>
<feature type="domain" description="Flavodoxin" evidence="1">
    <location>
        <begin position="5"/>
        <end position="146"/>
    </location>
</feature>
<proteinExistence type="predicted"/>
<dbReference type="Pfam" id="PF12724">
    <property type="entry name" value="Flavodoxin_5"/>
    <property type="match status" value="1"/>
</dbReference>
<dbReference type="STRING" id="1118060.GCA_000311845_00413"/>
<dbReference type="GO" id="GO:0010181">
    <property type="term" value="F:FMN binding"/>
    <property type="evidence" value="ECO:0007669"/>
    <property type="project" value="InterPro"/>
</dbReference>
<accession>A0A1Y3U321</accession>
<dbReference type="RefSeq" id="WP_022348784.1">
    <property type="nucleotide sequence ID" value="NZ_DBFZFG010000083.1"/>
</dbReference>
<dbReference type="eggNOG" id="COG4635">
    <property type="taxonomic scope" value="Bacteria"/>
</dbReference>
<comment type="caution">
    <text evidence="2">The sequence shown here is derived from an EMBL/GenBank/DDBJ whole genome shotgun (WGS) entry which is preliminary data.</text>
</comment>
<dbReference type="InterPro" id="IPR001226">
    <property type="entry name" value="Flavodoxin_CS"/>
</dbReference>
<dbReference type="Proteomes" id="UP000196560">
    <property type="component" value="Unassembled WGS sequence"/>
</dbReference>
<gene>
    <name evidence="2" type="ORF">B5G21_06965</name>
</gene>
<reference evidence="3" key="1">
    <citation type="submission" date="2017-04" db="EMBL/GenBank/DDBJ databases">
        <title>Function of individual gut microbiota members based on whole genome sequencing of pure cultures obtained from chicken caecum.</title>
        <authorList>
            <person name="Medvecky M."/>
            <person name="Cejkova D."/>
            <person name="Polansky O."/>
            <person name="Karasova D."/>
            <person name="Kubasova T."/>
            <person name="Cizek A."/>
            <person name="Rychlik I."/>
        </authorList>
    </citation>
    <scope>NUCLEOTIDE SEQUENCE [LARGE SCALE GENOMIC DNA]</scope>
    <source>
        <strain evidence="3">An70</strain>
    </source>
</reference>
<protein>
    <recommendedName>
        <fullName evidence="1">Flavodoxin domain-containing protein</fullName>
    </recommendedName>
</protein>
<name>A0A1Y3U321_9ACTN</name>